<keyword evidence="3" id="KW-1185">Reference proteome</keyword>
<dbReference type="EMBL" id="JANWGH010000001">
    <property type="protein sequence ID" value="MCS5489655.1"/>
    <property type="molecule type" value="Genomic_DNA"/>
</dbReference>
<evidence type="ECO:0000313" key="3">
    <source>
        <dbReference type="Proteomes" id="UP001206788"/>
    </source>
</evidence>
<evidence type="ECO:0000256" key="1">
    <source>
        <dbReference type="SAM" id="SignalP"/>
    </source>
</evidence>
<keyword evidence="1" id="KW-0732">Signal</keyword>
<comment type="caution">
    <text evidence="2">The sequence shown here is derived from an EMBL/GenBank/DDBJ whole genome shotgun (WGS) entry which is preliminary data.</text>
</comment>
<reference evidence="2 3" key="1">
    <citation type="submission" date="2022-08" db="EMBL/GenBank/DDBJ databases">
        <title>Algoriphagus sp. CAU 1643 isolated from mud.</title>
        <authorList>
            <person name="Kim W."/>
        </authorList>
    </citation>
    <scope>NUCLEOTIDE SEQUENCE [LARGE SCALE GENOMIC DNA]</scope>
    <source>
        <strain evidence="2 3">CAU 1643</strain>
    </source>
</reference>
<feature type="chain" id="PRO_5047097196" description="Outer membrane protein beta-barrel domain-containing protein" evidence="1">
    <location>
        <begin position="20"/>
        <end position="191"/>
    </location>
</feature>
<evidence type="ECO:0008006" key="4">
    <source>
        <dbReference type="Google" id="ProtNLM"/>
    </source>
</evidence>
<sequence length="191" mass="21547">MKKLLLILSILVFAGSIQAQESTRLPYQSIFVELGGPGLPYSFNYDFRFNKEKMDSWGLRVGASGYAFSGGESFFSLPMMANRLYGKGPHYFEMGFGLTFFAFDNQSEDYYCLDGYYDQNTGQYVCTNYGGNDYNFILDVDGSPSLMGTMNFGYRRIPVDGGFMWKISLNPIFNNNGFWPLYAGVGLGYAF</sequence>
<feature type="signal peptide" evidence="1">
    <location>
        <begin position="1"/>
        <end position="19"/>
    </location>
</feature>
<dbReference type="Proteomes" id="UP001206788">
    <property type="component" value="Unassembled WGS sequence"/>
</dbReference>
<name>A0ABT2G6L0_9BACT</name>
<accession>A0ABT2G6L0</accession>
<evidence type="ECO:0000313" key="2">
    <source>
        <dbReference type="EMBL" id="MCS5489655.1"/>
    </source>
</evidence>
<proteinExistence type="predicted"/>
<gene>
    <name evidence="2" type="ORF">NY014_04400</name>
</gene>
<protein>
    <recommendedName>
        <fullName evidence="4">Outer membrane protein beta-barrel domain-containing protein</fullName>
    </recommendedName>
</protein>
<organism evidence="2 3">
    <name type="scientific">Algoriphagus limi</name>
    <dbReference type="NCBI Taxonomy" id="2975273"/>
    <lineage>
        <taxon>Bacteria</taxon>
        <taxon>Pseudomonadati</taxon>
        <taxon>Bacteroidota</taxon>
        <taxon>Cytophagia</taxon>
        <taxon>Cytophagales</taxon>
        <taxon>Cyclobacteriaceae</taxon>
        <taxon>Algoriphagus</taxon>
    </lineage>
</organism>
<dbReference type="RefSeq" id="WP_259413326.1">
    <property type="nucleotide sequence ID" value="NZ_JANWGH010000001.1"/>
</dbReference>